<protein>
    <submittedName>
        <fullName evidence="2">Uncharacterized protein</fullName>
    </submittedName>
</protein>
<dbReference type="EMBL" id="UINC01003342">
    <property type="protein sequence ID" value="SVA05469.1"/>
    <property type="molecule type" value="Genomic_DNA"/>
</dbReference>
<feature type="region of interest" description="Disordered" evidence="1">
    <location>
        <begin position="1"/>
        <end position="39"/>
    </location>
</feature>
<gene>
    <name evidence="2" type="ORF">METZ01_LOCUS58323</name>
</gene>
<reference evidence="2" key="1">
    <citation type="submission" date="2018-05" db="EMBL/GenBank/DDBJ databases">
        <authorList>
            <person name="Lanie J.A."/>
            <person name="Ng W.-L."/>
            <person name="Kazmierczak K.M."/>
            <person name="Andrzejewski T.M."/>
            <person name="Davidsen T.M."/>
            <person name="Wayne K.J."/>
            <person name="Tettelin H."/>
            <person name="Glass J.I."/>
            <person name="Rusch D."/>
            <person name="Podicherti R."/>
            <person name="Tsui H.-C.T."/>
            <person name="Winkler M.E."/>
        </authorList>
    </citation>
    <scope>NUCLEOTIDE SEQUENCE</scope>
</reference>
<accession>A0A381SPR6</accession>
<evidence type="ECO:0000256" key="1">
    <source>
        <dbReference type="SAM" id="MobiDB-lite"/>
    </source>
</evidence>
<sequence length="84" mass="9559">MGACKENRAKNYPDGCRHPTPDYRDGRTDNWRRTGDGSKMVTPENNFWRGHIVDVVSHRVCGRSKLCIKLIDAISKKSRIESVA</sequence>
<feature type="compositionally biased region" description="Basic and acidic residues" evidence="1">
    <location>
        <begin position="1"/>
        <end position="36"/>
    </location>
</feature>
<dbReference type="AlphaFoldDB" id="A0A381SPR6"/>
<name>A0A381SPR6_9ZZZZ</name>
<evidence type="ECO:0000313" key="2">
    <source>
        <dbReference type="EMBL" id="SVA05469.1"/>
    </source>
</evidence>
<proteinExistence type="predicted"/>
<organism evidence="2">
    <name type="scientific">marine metagenome</name>
    <dbReference type="NCBI Taxonomy" id="408172"/>
    <lineage>
        <taxon>unclassified sequences</taxon>
        <taxon>metagenomes</taxon>
        <taxon>ecological metagenomes</taxon>
    </lineage>
</organism>